<evidence type="ECO:0000256" key="1">
    <source>
        <dbReference type="SAM" id="MobiDB-lite"/>
    </source>
</evidence>
<feature type="compositionally biased region" description="Basic and acidic residues" evidence="1">
    <location>
        <begin position="59"/>
        <end position="70"/>
    </location>
</feature>
<dbReference type="Gramene" id="TRITD3Bv1G256970.1">
    <property type="protein sequence ID" value="TRITD3Bv1G256970.1"/>
    <property type="gene ID" value="TRITD3Bv1G256970"/>
</dbReference>
<dbReference type="InterPro" id="IPR038765">
    <property type="entry name" value="Papain-like_cys_pep_sf"/>
</dbReference>
<evidence type="ECO:0000313" key="4">
    <source>
        <dbReference type="EMBL" id="VAH84875.1"/>
    </source>
</evidence>
<feature type="chain" id="PRO_5040493401" description="Cathepsin propeptide inhibitor domain-containing protein" evidence="2">
    <location>
        <begin position="22"/>
        <end position="231"/>
    </location>
</feature>
<accession>A0A9R1QWM9</accession>
<organism evidence="4 5">
    <name type="scientific">Triticum turgidum subsp. durum</name>
    <name type="common">Durum wheat</name>
    <name type="synonym">Triticum durum</name>
    <dbReference type="NCBI Taxonomy" id="4567"/>
    <lineage>
        <taxon>Eukaryota</taxon>
        <taxon>Viridiplantae</taxon>
        <taxon>Streptophyta</taxon>
        <taxon>Embryophyta</taxon>
        <taxon>Tracheophyta</taxon>
        <taxon>Spermatophyta</taxon>
        <taxon>Magnoliopsida</taxon>
        <taxon>Liliopsida</taxon>
        <taxon>Poales</taxon>
        <taxon>Poaceae</taxon>
        <taxon>BOP clade</taxon>
        <taxon>Pooideae</taxon>
        <taxon>Triticodae</taxon>
        <taxon>Triticeae</taxon>
        <taxon>Triticinae</taxon>
        <taxon>Triticum</taxon>
    </lineage>
</organism>
<evidence type="ECO:0000259" key="3">
    <source>
        <dbReference type="SMART" id="SM00848"/>
    </source>
</evidence>
<dbReference type="EMBL" id="LT934116">
    <property type="protein sequence ID" value="VAH84875.1"/>
    <property type="molecule type" value="Genomic_DNA"/>
</dbReference>
<feature type="region of interest" description="Disordered" evidence="1">
    <location>
        <begin position="48"/>
        <end position="70"/>
    </location>
</feature>
<dbReference type="InterPro" id="IPR013201">
    <property type="entry name" value="Prot_inhib_I29"/>
</dbReference>
<sequence length="231" mass="26917">MRIMAAAALLLLLVSLATAAAAPPTSNTSDTRSEEKWRMFMDWKARHGHGTTNSSLAEEEQHGERGRSAEDTRKIFTEWKAMNGTTNSSLAEEEQRAYTMFKHRLGLIDRRWHDEGYSVFSWERGRSEEDTRKIFAEWKVQEGVTYSSIAHQEHRYTIFKEALRDIDQHNSDYAIGVYNNNRCIDQFSHLIQEEYEAVCCGYWEVMPSEAELQRVGEILERLWQAFTLRLN</sequence>
<dbReference type="AlphaFoldDB" id="A0A9R1QWM9"/>
<evidence type="ECO:0000256" key="2">
    <source>
        <dbReference type="SAM" id="SignalP"/>
    </source>
</evidence>
<dbReference type="SUPFAM" id="SSF54001">
    <property type="entry name" value="Cysteine proteinases"/>
    <property type="match status" value="1"/>
</dbReference>
<dbReference type="SMART" id="SM00848">
    <property type="entry name" value="Inhibitor_I29"/>
    <property type="match status" value="1"/>
</dbReference>
<keyword evidence="5" id="KW-1185">Reference proteome</keyword>
<gene>
    <name evidence="4" type="ORF">TRITD_3Bv1G256970</name>
</gene>
<dbReference type="Gene3D" id="1.10.287.2250">
    <property type="match status" value="1"/>
</dbReference>
<reference evidence="4 5" key="1">
    <citation type="submission" date="2017-09" db="EMBL/GenBank/DDBJ databases">
        <authorList>
            <consortium name="International Durum Wheat Genome Sequencing Consortium (IDWGSC)"/>
            <person name="Milanesi L."/>
        </authorList>
    </citation>
    <scope>NUCLEOTIDE SEQUENCE [LARGE SCALE GENOMIC DNA]</scope>
    <source>
        <strain evidence="5">cv. Svevo</strain>
    </source>
</reference>
<dbReference type="OMA" id="EYEAVCC"/>
<feature type="signal peptide" evidence="2">
    <location>
        <begin position="1"/>
        <end position="21"/>
    </location>
</feature>
<dbReference type="Proteomes" id="UP000324705">
    <property type="component" value="Chromosome 3B"/>
</dbReference>
<name>A0A9R1QWM9_TRITD</name>
<keyword evidence="2" id="KW-0732">Signal</keyword>
<protein>
    <recommendedName>
        <fullName evidence="3">Cathepsin propeptide inhibitor domain-containing protein</fullName>
    </recommendedName>
</protein>
<feature type="domain" description="Cathepsin propeptide inhibitor" evidence="3">
    <location>
        <begin position="135"/>
        <end position="195"/>
    </location>
</feature>
<evidence type="ECO:0000313" key="5">
    <source>
        <dbReference type="Proteomes" id="UP000324705"/>
    </source>
</evidence>
<dbReference type="Pfam" id="PF08246">
    <property type="entry name" value="Inhibitor_I29"/>
    <property type="match status" value="1"/>
</dbReference>
<proteinExistence type="predicted"/>